<feature type="compositionally biased region" description="Basic and acidic residues" evidence="1">
    <location>
        <begin position="1"/>
        <end position="33"/>
    </location>
</feature>
<name>A0AAV7W4E1_PLEWA</name>
<accession>A0AAV7W4E1</accession>
<evidence type="ECO:0000256" key="1">
    <source>
        <dbReference type="SAM" id="MobiDB-lite"/>
    </source>
</evidence>
<evidence type="ECO:0000313" key="2">
    <source>
        <dbReference type="EMBL" id="KAJ1207846.1"/>
    </source>
</evidence>
<keyword evidence="3" id="KW-1185">Reference proteome</keyword>
<feature type="compositionally biased region" description="Acidic residues" evidence="1">
    <location>
        <begin position="34"/>
        <end position="43"/>
    </location>
</feature>
<feature type="region of interest" description="Disordered" evidence="1">
    <location>
        <begin position="1"/>
        <end position="89"/>
    </location>
</feature>
<feature type="compositionally biased region" description="Basic and acidic residues" evidence="1">
    <location>
        <begin position="44"/>
        <end position="56"/>
    </location>
</feature>
<sequence>MMSIRIHEHADIVKGSKTTAEQKGECVSPKEQDGEAQEEDGEDEQGRSGGSEDKGRGSSWRAEEEDGEDKRGRRGGSKEEGAWNKERVVGKSGEVQEMWRVSPHPRRVVANSDTSLLARLCCTVIKEGGEGRKGLGKKVAGRPRAHLRDEMKCGPSLFFFILCVSVVK</sequence>
<evidence type="ECO:0000313" key="3">
    <source>
        <dbReference type="Proteomes" id="UP001066276"/>
    </source>
</evidence>
<comment type="caution">
    <text evidence="2">The sequence shown here is derived from an EMBL/GenBank/DDBJ whole genome shotgun (WGS) entry which is preliminary data.</text>
</comment>
<feature type="compositionally biased region" description="Basic and acidic residues" evidence="1">
    <location>
        <begin position="68"/>
        <end position="89"/>
    </location>
</feature>
<reference evidence="2" key="1">
    <citation type="journal article" date="2022" name="bioRxiv">
        <title>Sequencing and chromosome-scale assembly of the giantPleurodeles waltlgenome.</title>
        <authorList>
            <person name="Brown T."/>
            <person name="Elewa A."/>
            <person name="Iarovenko S."/>
            <person name="Subramanian E."/>
            <person name="Araus A.J."/>
            <person name="Petzold A."/>
            <person name="Susuki M."/>
            <person name="Suzuki K.-i.T."/>
            <person name="Hayashi T."/>
            <person name="Toyoda A."/>
            <person name="Oliveira C."/>
            <person name="Osipova E."/>
            <person name="Leigh N.D."/>
            <person name="Simon A."/>
            <person name="Yun M.H."/>
        </authorList>
    </citation>
    <scope>NUCLEOTIDE SEQUENCE</scope>
    <source>
        <strain evidence="2">20211129_DDA</strain>
        <tissue evidence="2">Liver</tissue>
    </source>
</reference>
<protein>
    <submittedName>
        <fullName evidence="2">Uncharacterized protein</fullName>
    </submittedName>
</protein>
<dbReference type="Proteomes" id="UP001066276">
    <property type="component" value="Chromosome 1_2"/>
</dbReference>
<gene>
    <name evidence="2" type="ORF">NDU88_003236</name>
</gene>
<dbReference type="AlphaFoldDB" id="A0AAV7W4E1"/>
<proteinExistence type="predicted"/>
<organism evidence="2 3">
    <name type="scientific">Pleurodeles waltl</name>
    <name type="common">Iberian ribbed newt</name>
    <dbReference type="NCBI Taxonomy" id="8319"/>
    <lineage>
        <taxon>Eukaryota</taxon>
        <taxon>Metazoa</taxon>
        <taxon>Chordata</taxon>
        <taxon>Craniata</taxon>
        <taxon>Vertebrata</taxon>
        <taxon>Euteleostomi</taxon>
        <taxon>Amphibia</taxon>
        <taxon>Batrachia</taxon>
        <taxon>Caudata</taxon>
        <taxon>Salamandroidea</taxon>
        <taxon>Salamandridae</taxon>
        <taxon>Pleurodelinae</taxon>
        <taxon>Pleurodeles</taxon>
    </lineage>
</organism>
<dbReference type="EMBL" id="JANPWB010000002">
    <property type="protein sequence ID" value="KAJ1207846.1"/>
    <property type="molecule type" value="Genomic_DNA"/>
</dbReference>